<dbReference type="KEGG" id="oho:Oweho_2947"/>
<dbReference type="HOGENOM" id="CLU_068639_0_0_10"/>
<dbReference type="STRING" id="926562.Oweho_2947"/>
<dbReference type="eggNOG" id="COG3081">
    <property type="taxonomic scope" value="Bacteria"/>
</dbReference>
<dbReference type="AlphaFoldDB" id="G8R1V4"/>
<dbReference type="Proteomes" id="UP000005631">
    <property type="component" value="Chromosome"/>
</dbReference>
<protein>
    <recommendedName>
        <fullName evidence="3">Nucleoid-associated protein</fullName>
    </recommendedName>
</protein>
<accession>G8R1V4</accession>
<organism evidence="1 2">
    <name type="scientific">Owenweeksia hongkongensis (strain DSM 17368 / CIP 108786 / JCM 12287 / NRRL B-23963 / UST20020801)</name>
    <dbReference type="NCBI Taxonomy" id="926562"/>
    <lineage>
        <taxon>Bacteria</taxon>
        <taxon>Pseudomonadati</taxon>
        <taxon>Bacteroidota</taxon>
        <taxon>Flavobacteriia</taxon>
        <taxon>Flavobacteriales</taxon>
        <taxon>Owenweeksiaceae</taxon>
        <taxon>Owenweeksia</taxon>
    </lineage>
</organism>
<proteinExistence type="predicted"/>
<gene>
    <name evidence="1" type="ordered locus">Oweho_2947</name>
</gene>
<sequence length="345" mass="39952">MFETTLSSISAIITHYVGNRLKDDELILSEEPSVFDEPTQAILWKYVLSSFKAPEFYQFTHAAELDLNNVYTIAKGVFVDPATITSRSKDLAKVLFEHSQHPQIKSGEFFVMYFKKLTFGNVTADAIGLFKSEKKEPFLFTEEKDNIIDIHSFQGISPGKVDKACIIFNDSMEDGYNVLAVDNVNKGEEAKYWFEDFLKIKPRSTEYTKTSNILTITKDFILNDLGAEDLMDKSEKIDLMNRSVDFFKENESFDQEEFSVQVFEDKEVGDRFRAYTAEKDKEGYNFDEGFDISQEAVKKKQKIFKSVLKLDKNFSVYIHGNREMIEKGVDDDGRRYYKLFYEEEA</sequence>
<dbReference type="InterPro" id="IPR007358">
    <property type="entry name" value="Nucleoid_associated_NdpA"/>
</dbReference>
<dbReference type="GO" id="GO:0009295">
    <property type="term" value="C:nucleoid"/>
    <property type="evidence" value="ECO:0007669"/>
    <property type="project" value="InterPro"/>
</dbReference>
<name>G8R1V4_OWEHD</name>
<dbReference type="RefSeq" id="WP_014203253.1">
    <property type="nucleotide sequence ID" value="NC_016599.1"/>
</dbReference>
<dbReference type="PATRIC" id="fig|926562.3.peg.2961"/>
<dbReference type="Pfam" id="PF04245">
    <property type="entry name" value="NA37"/>
    <property type="match status" value="1"/>
</dbReference>
<keyword evidence="2" id="KW-1185">Reference proteome</keyword>
<evidence type="ECO:0000313" key="2">
    <source>
        <dbReference type="Proteomes" id="UP000005631"/>
    </source>
</evidence>
<evidence type="ECO:0000313" key="1">
    <source>
        <dbReference type="EMBL" id="AEV33904.1"/>
    </source>
</evidence>
<reference evidence="1 2" key="1">
    <citation type="journal article" date="2012" name="Stand. Genomic Sci.">
        <title>Genome sequence of the orange-pigmented seawater bacterium Owenweeksia hongkongensis type strain (UST20020801(T)).</title>
        <authorList>
            <person name="Riedel T."/>
            <person name="Held B."/>
            <person name="Nolan M."/>
            <person name="Lucas S."/>
            <person name="Lapidus A."/>
            <person name="Tice H."/>
            <person name="Del Rio T.G."/>
            <person name="Cheng J.F."/>
            <person name="Han C."/>
            <person name="Tapia R."/>
            <person name="Goodwin L.A."/>
            <person name="Pitluck S."/>
            <person name="Liolios K."/>
            <person name="Mavromatis K."/>
            <person name="Pagani I."/>
            <person name="Ivanova N."/>
            <person name="Mikhailova N."/>
            <person name="Pati A."/>
            <person name="Chen A."/>
            <person name="Palaniappan K."/>
            <person name="Rohde M."/>
            <person name="Tindall B.J."/>
            <person name="Detter J.C."/>
            <person name="Goker M."/>
            <person name="Woyke T."/>
            <person name="Bristow J."/>
            <person name="Eisen J.A."/>
            <person name="Markowitz V."/>
            <person name="Hugenholtz P."/>
            <person name="Klenk H.P."/>
            <person name="Kyrpides N.C."/>
        </authorList>
    </citation>
    <scope>NUCLEOTIDE SEQUENCE</scope>
    <source>
        <strain evidence="2">DSM 17368 / JCM 12287 / NRRL B-23963</strain>
    </source>
</reference>
<dbReference type="OrthoDB" id="9153118at2"/>
<evidence type="ECO:0008006" key="3">
    <source>
        <dbReference type="Google" id="ProtNLM"/>
    </source>
</evidence>
<dbReference type="EMBL" id="CP003156">
    <property type="protein sequence ID" value="AEV33904.1"/>
    <property type="molecule type" value="Genomic_DNA"/>
</dbReference>